<organism evidence="13 14">
    <name type="scientific">Microcystis aeruginosa KW</name>
    <dbReference type="NCBI Taxonomy" id="1960155"/>
    <lineage>
        <taxon>Bacteria</taxon>
        <taxon>Bacillati</taxon>
        <taxon>Cyanobacteriota</taxon>
        <taxon>Cyanophyceae</taxon>
        <taxon>Oscillatoriophycideae</taxon>
        <taxon>Chroococcales</taxon>
        <taxon>Microcystaceae</taxon>
        <taxon>Microcystis</taxon>
    </lineage>
</organism>
<dbReference type="InterPro" id="IPR005720">
    <property type="entry name" value="Dihydroorotate_DH_cat"/>
</dbReference>
<feature type="binding site" evidence="11">
    <location>
        <position position="85"/>
    </location>
    <ligand>
        <name>substrate</name>
    </ligand>
</feature>
<dbReference type="NCBIfam" id="TIGR01036">
    <property type="entry name" value="pyrD_sub2"/>
    <property type="match status" value="1"/>
</dbReference>
<dbReference type="GO" id="GO:0005737">
    <property type="term" value="C:cytoplasm"/>
    <property type="evidence" value="ECO:0007669"/>
    <property type="project" value="InterPro"/>
</dbReference>
<evidence type="ECO:0000313" key="13">
    <source>
        <dbReference type="EMBL" id="OPF15493.1"/>
    </source>
</evidence>
<evidence type="ECO:0000256" key="7">
    <source>
        <dbReference type="ARBA" id="ARBA00022975"/>
    </source>
</evidence>
<dbReference type="PANTHER" id="PTHR48109:SF4">
    <property type="entry name" value="DIHYDROOROTATE DEHYDROGENASE (QUINONE), MITOCHONDRIAL"/>
    <property type="match status" value="1"/>
</dbReference>
<dbReference type="InterPro" id="IPR050074">
    <property type="entry name" value="DHO_dehydrogenase"/>
</dbReference>
<evidence type="ECO:0000256" key="5">
    <source>
        <dbReference type="ARBA" id="ARBA00022630"/>
    </source>
</evidence>
<keyword evidence="9 11" id="KW-0472">Membrane</keyword>
<comment type="subcellular location">
    <subcellularLocation>
        <location evidence="11">Cell membrane</location>
        <topology evidence="11">Peripheral membrane protein</topology>
    </subcellularLocation>
    <subcellularLocation>
        <location evidence="2">Membrane</location>
    </subcellularLocation>
</comment>
<dbReference type="SUPFAM" id="SSF51395">
    <property type="entry name" value="FMN-linked oxidoreductases"/>
    <property type="match status" value="1"/>
</dbReference>
<dbReference type="EC" id="1.3.5.2" evidence="11"/>
<proteinExistence type="inferred from homology"/>
<dbReference type="PROSITE" id="PS00912">
    <property type="entry name" value="DHODEHASE_2"/>
    <property type="match status" value="1"/>
</dbReference>
<feature type="binding site" evidence="11">
    <location>
        <position position="162"/>
    </location>
    <ligand>
        <name>FMN</name>
        <dbReference type="ChEBI" id="CHEBI:58210"/>
    </ligand>
</feature>
<dbReference type="UniPathway" id="UPA00070">
    <property type="reaction ID" value="UER00946"/>
</dbReference>
<dbReference type="GO" id="GO:0006207">
    <property type="term" value="P:'de novo' pyrimidine nucleobase biosynthetic process"/>
    <property type="evidence" value="ECO:0007669"/>
    <property type="project" value="UniProtKB-UniRule"/>
</dbReference>
<dbReference type="CDD" id="cd04738">
    <property type="entry name" value="DHOD_2_like"/>
    <property type="match status" value="1"/>
</dbReference>
<keyword evidence="8 11" id="KW-0560">Oxidoreductase</keyword>
<comment type="caution">
    <text evidence="11">Lacks conserved residue(s) required for the propagation of feature annotation.</text>
</comment>
<reference evidence="13 14" key="1">
    <citation type="submission" date="2017-02" db="EMBL/GenBank/DDBJ databases">
        <title>Genome sequence of Microcystis aeruginosa KW.</title>
        <authorList>
            <person name="Oh H.-M."/>
            <person name="Ahn C.-Y."/>
            <person name="Jeong H."/>
            <person name="Srivastava A."/>
            <person name="Lee H.-G."/>
            <person name="Kang S.-R."/>
        </authorList>
    </citation>
    <scope>NUCLEOTIDE SEQUENCE [LARGE SCALE GENOMIC DNA]</scope>
    <source>
        <strain evidence="13 14">KW</strain>
    </source>
</reference>
<evidence type="ECO:0000259" key="12">
    <source>
        <dbReference type="Pfam" id="PF01180"/>
    </source>
</evidence>
<evidence type="ECO:0000313" key="14">
    <source>
        <dbReference type="Proteomes" id="UP000189835"/>
    </source>
</evidence>
<dbReference type="HAMAP" id="MF_00225">
    <property type="entry name" value="DHO_dh_type2"/>
    <property type="match status" value="1"/>
</dbReference>
<feature type="binding site" evidence="11">
    <location>
        <position position="200"/>
    </location>
    <ligand>
        <name>substrate</name>
    </ligand>
</feature>
<evidence type="ECO:0000256" key="3">
    <source>
        <dbReference type="ARBA" id="ARBA00005161"/>
    </source>
</evidence>
<comment type="subunit">
    <text evidence="11">Monomer.</text>
</comment>
<feature type="binding site" evidence="11">
    <location>
        <begin position="341"/>
        <end position="342"/>
    </location>
    <ligand>
        <name>FMN</name>
        <dbReference type="ChEBI" id="CHEBI:58210"/>
    </ligand>
</feature>
<evidence type="ECO:0000256" key="4">
    <source>
        <dbReference type="ARBA" id="ARBA00005359"/>
    </source>
</evidence>
<dbReference type="EMBL" id="MVGR01000005">
    <property type="protein sequence ID" value="OPF15493.1"/>
    <property type="molecule type" value="Genomic_DNA"/>
</dbReference>
<dbReference type="InterPro" id="IPR013785">
    <property type="entry name" value="Aldolase_TIM"/>
</dbReference>
<feature type="binding site" evidence="11">
    <location>
        <position position="195"/>
    </location>
    <ligand>
        <name>FMN</name>
        <dbReference type="ChEBI" id="CHEBI:58210"/>
    </ligand>
</feature>
<gene>
    <name evidence="11" type="primary">pyrD</name>
    <name evidence="13" type="ORF">B1L04_23700</name>
</gene>
<keyword evidence="5 11" id="KW-0285">Flavoprotein</keyword>
<dbReference type="RefSeq" id="WP_079209588.1">
    <property type="nucleotide sequence ID" value="NZ_MVGR01000005.1"/>
</dbReference>
<evidence type="ECO:0000256" key="9">
    <source>
        <dbReference type="ARBA" id="ARBA00023136"/>
    </source>
</evidence>
<evidence type="ECO:0000256" key="2">
    <source>
        <dbReference type="ARBA" id="ARBA00004370"/>
    </source>
</evidence>
<feature type="binding site" evidence="11">
    <location>
        <position position="261"/>
    </location>
    <ligand>
        <name>FMN</name>
        <dbReference type="ChEBI" id="CHEBI:58210"/>
    </ligand>
</feature>
<name>A0A1V4BNH5_MICAE</name>
<comment type="cofactor">
    <cofactor evidence="11">
        <name>FMN</name>
        <dbReference type="ChEBI" id="CHEBI:58210"/>
    </cofactor>
    <text evidence="11">Binds 1 FMN per subunit.</text>
</comment>
<comment type="similarity">
    <text evidence="4 11">Belongs to the dihydroorotate dehydrogenase family. Type 2 subfamily.</text>
</comment>
<dbReference type="AlphaFoldDB" id="A0A1V4BNH5"/>
<dbReference type="Proteomes" id="UP000189835">
    <property type="component" value="Unassembled WGS sequence"/>
</dbReference>
<feature type="binding site" evidence="11">
    <location>
        <begin position="262"/>
        <end position="263"/>
    </location>
    <ligand>
        <name>substrate</name>
    </ligand>
</feature>
<feature type="active site" description="Nucleophile" evidence="11">
    <location>
        <position position="198"/>
    </location>
</feature>
<evidence type="ECO:0000256" key="10">
    <source>
        <dbReference type="ARBA" id="ARBA00048639"/>
    </source>
</evidence>
<feature type="binding site" evidence="11">
    <location>
        <begin position="81"/>
        <end position="85"/>
    </location>
    <ligand>
        <name>FMN</name>
        <dbReference type="ChEBI" id="CHEBI:58210"/>
    </ligand>
</feature>
<dbReference type="InterPro" id="IPR001295">
    <property type="entry name" value="Dihydroorotate_DH_CS"/>
</dbReference>
<dbReference type="NCBIfam" id="NF003652">
    <property type="entry name" value="PRK05286.2-5"/>
    <property type="match status" value="1"/>
</dbReference>
<dbReference type="NCBIfam" id="NF003651">
    <property type="entry name" value="PRK05286.2-4"/>
    <property type="match status" value="1"/>
</dbReference>
<dbReference type="PANTHER" id="PTHR48109">
    <property type="entry name" value="DIHYDROOROTATE DEHYDROGENASE (QUINONE), MITOCHONDRIAL-RELATED"/>
    <property type="match status" value="1"/>
</dbReference>
<evidence type="ECO:0000256" key="11">
    <source>
        <dbReference type="HAMAP-Rule" id="MF_00225"/>
    </source>
</evidence>
<accession>A0A1V4BNH5</accession>
<comment type="pathway">
    <text evidence="3 11">Pyrimidine metabolism; UMP biosynthesis via de novo pathway; orotate from (S)-dihydroorotate (quinone route): step 1/1.</text>
</comment>
<evidence type="ECO:0000256" key="6">
    <source>
        <dbReference type="ARBA" id="ARBA00022643"/>
    </source>
</evidence>
<feature type="binding site" evidence="11">
    <location>
        <position position="195"/>
    </location>
    <ligand>
        <name>substrate</name>
    </ligand>
</feature>
<sequence>MTNIIDTIKPFYPLAFKAIRGNLEGTQKQLLNTLKKIDRSRGGFWGQWLISQLSESLSFSDSRLSQSLWGLNFPNPVGLAAGFDKDGLGAGLWHSFGFGFAEVGAVTLEGQPGNPKPRLFRLPEDLAGLNRMGANNCGAPVLAATLQQSWQRQPRQIPIGINLCKSKNTPLEKAPEDYLGSFRYLFPHADYFVVNVSSPNTPGLRSLQSGEQLDKILDILQTENQGRKPLLVKISPDLEWEDIITIIDLAFSYQLAGIVATNTTTKRTGLKTIILTETGKPITEEAGGISGKPLRERATEVISFIYRQTQGNLPIIGVGGIFSLDDAWEKITAGASLLQIYTGWLYQGPWLVSNILQGLTEKLEANGLTNINQAVGINNELLPKIKNIPLGKESRDSIKESE</sequence>
<comment type="caution">
    <text evidence="13">The sequence shown here is derived from an EMBL/GenBank/DDBJ whole genome shotgun (WGS) entry which is preliminary data.</text>
</comment>
<dbReference type="Pfam" id="PF01180">
    <property type="entry name" value="DHO_dh"/>
    <property type="match status" value="1"/>
</dbReference>
<evidence type="ECO:0000256" key="1">
    <source>
        <dbReference type="ARBA" id="ARBA00003125"/>
    </source>
</evidence>
<feature type="domain" description="Dihydroorotate dehydrogenase catalytic" evidence="12">
    <location>
        <begin position="64"/>
        <end position="363"/>
    </location>
</feature>
<keyword evidence="11" id="KW-1003">Cell membrane</keyword>
<dbReference type="Gene3D" id="3.20.20.70">
    <property type="entry name" value="Aldolase class I"/>
    <property type="match status" value="1"/>
</dbReference>
<comment type="catalytic activity">
    <reaction evidence="10 11">
        <text>(S)-dihydroorotate + a quinone = orotate + a quinol</text>
        <dbReference type="Rhea" id="RHEA:30187"/>
        <dbReference type="ChEBI" id="CHEBI:24646"/>
        <dbReference type="ChEBI" id="CHEBI:30839"/>
        <dbReference type="ChEBI" id="CHEBI:30864"/>
        <dbReference type="ChEBI" id="CHEBI:132124"/>
        <dbReference type="EC" id="1.3.5.2"/>
    </reaction>
</comment>
<feature type="binding site" evidence="11">
    <location>
        <position position="291"/>
    </location>
    <ligand>
        <name>FMN</name>
        <dbReference type="ChEBI" id="CHEBI:58210"/>
    </ligand>
</feature>
<dbReference type="InterPro" id="IPR005719">
    <property type="entry name" value="Dihydroorotate_DH_2"/>
</dbReference>
<feature type="binding site" evidence="11">
    <location>
        <position position="320"/>
    </location>
    <ligand>
        <name>FMN</name>
        <dbReference type="ChEBI" id="CHEBI:58210"/>
    </ligand>
</feature>
<dbReference type="PROSITE" id="PS00911">
    <property type="entry name" value="DHODEHASE_1"/>
    <property type="match status" value="1"/>
</dbReference>
<keyword evidence="7 11" id="KW-0665">Pyrimidine biosynthesis</keyword>
<dbReference type="GO" id="GO:0005886">
    <property type="term" value="C:plasma membrane"/>
    <property type="evidence" value="ECO:0007669"/>
    <property type="project" value="UniProtKB-SubCell"/>
</dbReference>
<dbReference type="GO" id="GO:0044205">
    <property type="term" value="P:'de novo' UMP biosynthetic process"/>
    <property type="evidence" value="ECO:0007669"/>
    <property type="project" value="UniProtKB-UniRule"/>
</dbReference>
<feature type="binding site" evidence="11">
    <location>
        <position position="105"/>
    </location>
    <ligand>
        <name>FMN</name>
        <dbReference type="ChEBI" id="CHEBI:58210"/>
    </ligand>
</feature>
<keyword evidence="6 11" id="KW-0288">FMN</keyword>
<comment type="function">
    <text evidence="1 11">Catalyzes the conversion of dihydroorotate to orotate with quinone as electron acceptor.</text>
</comment>
<evidence type="ECO:0000256" key="8">
    <source>
        <dbReference type="ARBA" id="ARBA00023002"/>
    </source>
</evidence>
<dbReference type="GO" id="GO:0106430">
    <property type="term" value="F:dihydroorotate dehydrogenase (quinone) activity"/>
    <property type="evidence" value="ECO:0007669"/>
    <property type="project" value="UniProtKB-EC"/>
</dbReference>
<protein>
    <recommendedName>
        <fullName evidence="11">Dihydroorotate dehydrogenase (quinone)</fullName>
        <ecNumber evidence="11">1.3.5.2</ecNumber>
    </recommendedName>
    <alternativeName>
        <fullName evidence="11">DHOdehase</fullName>
        <shortName evidence="11">DHOD</shortName>
        <shortName evidence="11">DHODase</shortName>
    </alternativeName>
    <alternativeName>
        <fullName evidence="11">Dihydroorotate oxidase</fullName>
    </alternativeName>
</protein>
<feature type="binding site" evidence="11">
    <location>
        <position position="233"/>
    </location>
    <ligand>
        <name>FMN</name>
        <dbReference type="ChEBI" id="CHEBI:58210"/>
    </ligand>
</feature>